<gene>
    <name evidence="1" type="ORF">FGO68_gene5884</name>
</gene>
<dbReference type="EMBL" id="RRYP01004738">
    <property type="protein sequence ID" value="TNV82627.1"/>
    <property type="molecule type" value="Genomic_DNA"/>
</dbReference>
<name>A0A8J8NV73_HALGN</name>
<evidence type="ECO:0000313" key="1">
    <source>
        <dbReference type="EMBL" id="TNV82627.1"/>
    </source>
</evidence>
<dbReference type="Proteomes" id="UP000785679">
    <property type="component" value="Unassembled WGS sequence"/>
</dbReference>
<proteinExistence type="predicted"/>
<reference evidence="1" key="1">
    <citation type="submission" date="2019-06" db="EMBL/GenBank/DDBJ databases">
        <authorList>
            <person name="Zheng W."/>
        </authorList>
    </citation>
    <scope>NUCLEOTIDE SEQUENCE</scope>
    <source>
        <strain evidence="1">QDHG01</strain>
    </source>
</reference>
<organism evidence="1 2">
    <name type="scientific">Halteria grandinella</name>
    <dbReference type="NCBI Taxonomy" id="5974"/>
    <lineage>
        <taxon>Eukaryota</taxon>
        <taxon>Sar</taxon>
        <taxon>Alveolata</taxon>
        <taxon>Ciliophora</taxon>
        <taxon>Intramacronucleata</taxon>
        <taxon>Spirotrichea</taxon>
        <taxon>Stichotrichia</taxon>
        <taxon>Sporadotrichida</taxon>
        <taxon>Halteriidae</taxon>
        <taxon>Halteria</taxon>
    </lineage>
</organism>
<sequence length="103" mass="11898">MMLQSTYNFQRASIRGSVDPTTQQTPGGFQPLKIQYLNTNFQRKLHSETHLKDCLSHLRDFFKYDSVLVPFFYNAKDDKRANLVLINMATSSADLIIVTHDRS</sequence>
<keyword evidence="2" id="KW-1185">Reference proteome</keyword>
<comment type="caution">
    <text evidence="1">The sequence shown here is derived from an EMBL/GenBank/DDBJ whole genome shotgun (WGS) entry which is preliminary data.</text>
</comment>
<dbReference type="AlphaFoldDB" id="A0A8J8NV73"/>
<evidence type="ECO:0000313" key="2">
    <source>
        <dbReference type="Proteomes" id="UP000785679"/>
    </source>
</evidence>
<protein>
    <submittedName>
        <fullName evidence="1">Uncharacterized protein</fullName>
    </submittedName>
</protein>
<accession>A0A8J8NV73</accession>